<evidence type="ECO:0000313" key="6">
    <source>
        <dbReference type="EMBL" id="CAB4021285.1"/>
    </source>
</evidence>
<evidence type="ECO:0000256" key="1">
    <source>
        <dbReference type="ARBA" id="ARBA00022723"/>
    </source>
</evidence>
<dbReference type="Proteomes" id="UP001152795">
    <property type="component" value="Unassembled WGS sequence"/>
</dbReference>
<dbReference type="InterPro" id="IPR013087">
    <property type="entry name" value="Znf_C2H2_type"/>
</dbReference>
<dbReference type="EMBL" id="CACRXK020011353">
    <property type="protein sequence ID" value="CAB4021285.1"/>
    <property type="molecule type" value="Genomic_DNA"/>
</dbReference>
<dbReference type="GO" id="GO:0008270">
    <property type="term" value="F:zinc ion binding"/>
    <property type="evidence" value="ECO:0007669"/>
    <property type="project" value="UniProtKB-KW"/>
</dbReference>
<comment type="caution">
    <text evidence="6">The sequence shown here is derived from an EMBL/GenBank/DDBJ whole genome shotgun (WGS) entry which is preliminary data.</text>
</comment>
<keyword evidence="2" id="KW-0863">Zinc-finger</keyword>
<protein>
    <submittedName>
        <fullName evidence="6">G patch domain-containing 8-like</fullName>
    </submittedName>
</protein>
<dbReference type="SUPFAM" id="SSF57667">
    <property type="entry name" value="beta-beta-alpha zinc fingers"/>
    <property type="match status" value="1"/>
</dbReference>
<name>A0A6S7IPY1_PARCT</name>
<keyword evidence="1" id="KW-0479">Metal-binding</keyword>
<keyword evidence="7" id="KW-1185">Reference proteome</keyword>
<dbReference type="PANTHER" id="PTHR17614">
    <property type="entry name" value="ZINC FINGER-CONTAINING"/>
    <property type="match status" value="1"/>
</dbReference>
<dbReference type="PANTHER" id="PTHR17614:SF14">
    <property type="entry name" value="G PATCH DOMAIN-CONTAINING PROTEIN 8-LIKE ISOFORM X5"/>
    <property type="match status" value="1"/>
</dbReference>
<keyword evidence="3" id="KW-0862">Zinc</keyword>
<proteinExistence type="predicted"/>
<dbReference type="InterPro" id="IPR052445">
    <property type="entry name" value="ZnF-G_patch_domain"/>
</dbReference>
<evidence type="ECO:0000256" key="3">
    <source>
        <dbReference type="ARBA" id="ARBA00022833"/>
    </source>
</evidence>
<feature type="region of interest" description="Disordered" evidence="5">
    <location>
        <begin position="256"/>
        <end position="293"/>
    </location>
</feature>
<dbReference type="OrthoDB" id="29523at2759"/>
<evidence type="ECO:0000256" key="2">
    <source>
        <dbReference type="ARBA" id="ARBA00022771"/>
    </source>
</evidence>
<organism evidence="6 7">
    <name type="scientific">Paramuricea clavata</name>
    <name type="common">Red gorgonian</name>
    <name type="synonym">Violescent sea-whip</name>
    <dbReference type="NCBI Taxonomy" id="317549"/>
    <lineage>
        <taxon>Eukaryota</taxon>
        <taxon>Metazoa</taxon>
        <taxon>Cnidaria</taxon>
        <taxon>Anthozoa</taxon>
        <taxon>Octocorallia</taxon>
        <taxon>Malacalcyonacea</taxon>
        <taxon>Plexauridae</taxon>
        <taxon>Paramuricea</taxon>
    </lineage>
</organism>
<sequence length="351" mass="39669">MVIKEDYLCLGRMSMELDHANEASNKRRTLEVEKEETDELKHKYQTTQDKEKAIEESLKNLKESFYCELCDKQYFKYKEYDNHINSYDHAHRQRLKDLKEREFARNTHSRRRKERQTDSEARKLAAIARSSDRTEQKSSPAAFKSTFASSRAPPPAPRECTTPKPTSSHRPPLPTSAPPPLPCEPPPLPSAPPPPRSTSKSFTLSAKSKFGSQYNGKSSTGFKISGYQKGPVKFNFGLGKNATSSVRFVKPRVPLKNSNVFGDDESESEHESGNSSADEMESEPEVITSTKDEQQTCLTKAIDYFDTLINSEKKRKIIRFVRGSDSSGILPGTINDKKSDALPLSRIISRR</sequence>
<accession>A0A6S7IPY1</accession>
<evidence type="ECO:0000256" key="5">
    <source>
        <dbReference type="SAM" id="MobiDB-lite"/>
    </source>
</evidence>
<feature type="coiled-coil region" evidence="4">
    <location>
        <begin position="20"/>
        <end position="64"/>
    </location>
</feature>
<feature type="region of interest" description="Disordered" evidence="5">
    <location>
        <begin position="99"/>
        <end position="221"/>
    </location>
</feature>
<feature type="compositionally biased region" description="Pro residues" evidence="5">
    <location>
        <begin position="171"/>
        <end position="196"/>
    </location>
</feature>
<evidence type="ECO:0000256" key="4">
    <source>
        <dbReference type="SAM" id="Coils"/>
    </source>
</evidence>
<dbReference type="InterPro" id="IPR036236">
    <property type="entry name" value="Znf_C2H2_sf"/>
</dbReference>
<reference evidence="6" key="1">
    <citation type="submission" date="2020-04" db="EMBL/GenBank/DDBJ databases">
        <authorList>
            <person name="Alioto T."/>
            <person name="Alioto T."/>
            <person name="Gomez Garrido J."/>
        </authorList>
    </citation>
    <scope>NUCLEOTIDE SEQUENCE</scope>
    <source>
        <strain evidence="6">A484AB</strain>
    </source>
</reference>
<feature type="compositionally biased region" description="Polar residues" evidence="5">
    <location>
        <begin position="197"/>
        <end position="221"/>
    </location>
</feature>
<dbReference type="AlphaFoldDB" id="A0A6S7IPY1"/>
<dbReference type="PROSITE" id="PS00028">
    <property type="entry name" value="ZINC_FINGER_C2H2_1"/>
    <property type="match status" value="1"/>
</dbReference>
<evidence type="ECO:0000313" key="7">
    <source>
        <dbReference type="Proteomes" id="UP001152795"/>
    </source>
</evidence>
<keyword evidence="4" id="KW-0175">Coiled coil</keyword>
<gene>
    <name evidence="6" type="ORF">PACLA_8A046978</name>
</gene>